<keyword evidence="5 6" id="KW-0349">Heme</keyword>
<dbReference type="GO" id="GO:0005506">
    <property type="term" value="F:iron ion binding"/>
    <property type="evidence" value="ECO:0007669"/>
    <property type="project" value="InterPro"/>
</dbReference>
<dbReference type="EMBL" id="JAATIP010000126">
    <property type="protein sequence ID" value="KAF4369550.1"/>
    <property type="molecule type" value="Genomic_DNA"/>
</dbReference>
<evidence type="ECO:0000256" key="2">
    <source>
        <dbReference type="ARBA" id="ARBA00022723"/>
    </source>
</evidence>
<evidence type="ECO:0000256" key="1">
    <source>
        <dbReference type="ARBA" id="ARBA00010617"/>
    </source>
</evidence>
<evidence type="ECO:0000256" key="3">
    <source>
        <dbReference type="ARBA" id="ARBA00023002"/>
    </source>
</evidence>
<keyword evidence="3 6" id="KW-0560">Oxidoreductase</keyword>
<dbReference type="PROSITE" id="PS00086">
    <property type="entry name" value="CYTOCHROME_P450"/>
    <property type="match status" value="1"/>
</dbReference>
<keyword evidence="4 5" id="KW-0408">Iron</keyword>
<evidence type="ECO:0000256" key="5">
    <source>
        <dbReference type="PIRSR" id="PIRSR602401-1"/>
    </source>
</evidence>
<dbReference type="PRINTS" id="PR00385">
    <property type="entry name" value="P450"/>
</dbReference>
<keyword evidence="7" id="KW-0732">Signal</keyword>
<feature type="signal peptide" evidence="7">
    <location>
        <begin position="1"/>
        <end position="20"/>
    </location>
</feature>
<protein>
    <recommendedName>
        <fullName evidence="10">Cytochrome P450</fullName>
    </recommendedName>
</protein>
<organism evidence="8 9">
    <name type="scientific">Cannabis sativa</name>
    <name type="common">Hemp</name>
    <name type="synonym">Marijuana</name>
    <dbReference type="NCBI Taxonomy" id="3483"/>
    <lineage>
        <taxon>Eukaryota</taxon>
        <taxon>Viridiplantae</taxon>
        <taxon>Streptophyta</taxon>
        <taxon>Embryophyta</taxon>
        <taxon>Tracheophyta</taxon>
        <taxon>Spermatophyta</taxon>
        <taxon>Magnoliopsida</taxon>
        <taxon>eudicotyledons</taxon>
        <taxon>Gunneridae</taxon>
        <taxon>Pentapetalae</taxon>
        <taxon>rosids</taxon>
        <taxon>fabids</taxon>
        <taxon>Rosales</taxon>
        <taxon>Cannabaceae</taxon>
        <taxon>Cannabis</taxon>
    </lineage>
</organism>
<dbReference type="InterPro" id="IPR001128">
    <property type="entry name" value="Cyt_P450"/>
</dbReference>
<dbReference type="GO" id="GO:0020037">
    <property type="term" value="F:heme binding"/>
    <property type="evidence" value="ECO:0007669"/>
    <property type="project" value="InterPro"/>
</dbReference>
<keyword evidence="6" id="KW-0503">Monooxygenase</keyword>
<feature type="binding site" description="axial binding residue" evidence="5">
    <location>
        <position position="442"/>
    </location>
    <ligand>
        <name>heme</name>
        <dbReference type="ChEBI" id="CHEBI:30413"/>
    </ligand>
    <ligandPart>
        <name>Fe</name>
        <dbReference type="ChEBI" id="CHEBI:18248"/>
    </ligandPart>
</feature>
<reference evidence="8 9" key="1">
    <citation type="journal article" date="2020" name="bioRxiv">
        <title>Sequence and annotation of 42 cannabis genomes reveals extensive copy number variation in cannabinoid synthesis and pathogen resistance genes.</title>
        <authorList>
            <person name="Mckernan K.J."/>
            <person name="Helbert Y."/>
            <person name="Kane L.T."/>
            <person name="Ebling H."/>
            <person name="Zhang L."/>
            <person name="Liu B."/>
            <person name="Eaton Z."/>
            <person name="Mclaughlin S."/>
            <person name="Kingan S."/>
            <person name="Baybayan P."/>
            <person name="Concepcion G."/>
            <person name="Jordan M."/>
            <person name="Riva A."/>
            <person name="Barbazuk W."/>
            <person name="Harkins T."/>
        </authorList>
    </citation>
    <scope>NUCLEOTIDE SEQUENCE [LARGE SCALE GENOMIC DNA]</scope>
    <source>
        <strain evidence="9">cv. Jamaican Lion 4</strain>
        <tissue evidence="8">Leaf</tissue>
    </source>
</reference>
<comment type="similarity">
    <text evidence="1 6">Belongs to the cytochrome P450 family.</text>
</comment>
<keyword evidence="2 5" id="KW-0479">Metal-binding</keyword>
<dbReference type="InterPro" id="IPR036396">
    <property type="entry name" value="Cyt_P450_sf"/>
</dbReference>
<dbReference type="Proteomes" id="UP000525078">
    <property type="component" value="Unassembled WGS sequence"/>
</dbReference>
<name>A0A7J6FIH4_CANSA</name>
<sequence length="499" mass="56459">MELWWSSILYLILTWAVIRALQSFMRSKPSSGNLPPGPKPLPVIGNLHQLGDKPHKSLYELAKLHGPLMSLKLGQVTTIVVSSSAMAKEVLQTHDHYLSNRTIPDALYVHGHENVGLPWIPVSNLWRNLRKICNTQLFAIKVLDTNQELRRRKVKELFEKVEQSSLSVAAIDIGSAAFTSTLSLLSNTIFSVDLADSESELARDFKDITWDLMKEAGTPNLSDYFPLLKKIDPFGIRRRMKIIFSRILLLMEGMINQRLKLRESSDSVKNDDVLDTLLDIMEQNNNQINRHQITHLLLVLFVAGTDTTATTFQWAMAELLRNPESLSKARAELDQIIGKGKPVKESDVSRLPYLQAVLKETFRLHPAVPLLLPRKAERDVKINGFTIPKGAQILVNTWAIGRDNDIWDDQELFKPERFIGSEVDVKGRSFELIPFGGGRRICPGLPFAMRMLPLMLGTLIHSFEWKLENGLKPEEIDMNDKFGITLQMAHPLRVVPSLA</sequence>
<dbReference type="SUPFAM" id="SSF48264">
    <property type="entry name" value="Cytochrome P450"/>
    <property type="match status" value="1"/>
</dbReference>
<dbReference type="GO" id="GO:0016705">
    <property type="term" value="F:oxidoreductase activity, acting on paired donors, with incorporation or reduction of molecular oxygen"/>
    <property type="evidence" value="ECO:0007669"/>
    <property type="project" value="InterPro"/>
</dbReference>
<dbReference type="InterPro" id="IPR002401">
    <property type="entry name" value="Cyt_P450_E_grp-I"/>
</dbReference>
<accession>A0A7J6FIH4</accession>
<proteinExistence type="inferred from homology"/>
<dbReference type="InterPro" id="IPR017972">
    <property type="entry name" value="Cyt_P450_CS"/>
</dbReference>
<dbReference type="Gene3D" id="1.10.630.10">
    <property type="entry name" value="Cytochrome P450"/>
    <property type="match status" value="1"/>
</dbReference>
<dbReference type="CDD" id="cd11073">
    <property type="entry name" value="CYP76-like"/>
    <property type="match status" value="1"/>
</dbReference>
<evidence type="ECO:0000256" key="4">
    <source>
        <dbReference type="ARBA" id="ARBA00023004"/>
    </source>
</evidence>
<evidence type="ECO:0000313" key="8">
    <source>
        <dbReference type="EMBL" id="KAF4369550.1"/>
    </source>
</evidence>
<evidence type="ECO:0008006" key="10">
    <source>
        <dbReference type="Google" id="ProtNLM"/>
    </source>
</evidence>
<evidence type="ECO:0000256" key="6">
    <source>
        <dbReference type="RuleBase" id="RU000461"/>
    </source>
</evidence>
<gene>
    <name evidence="8" type="ORF">F8388_019419</name>
</gene>
<dbReference type="PANTHER" id="PTHR47950:SF48">
    <property type="entry name" value="CYTOCHROME P450 FAMILY PROTEIN, EXPRESSED"/>
    <property type="match status" value="1"/>
</dbReference>
<dbReference type="GO" id="GO:0004497">
    <property type="term" value="F:monooxygenase activity"/>
    <property type="evidence" value="ECO:0007669"/>
    <property type="project" value="UniProtKB-KW"/>
</dbReference>
<dbReference type="PANTHER" id="PTHR47950">
    <property type="entry name" value="CYTOCHROME P450, FAMILY 76, SUBFAMILY C, POLYPEPTIDE 5-RELATED"/>
    <property type="match status" value="1"/>
</dbReference>
<comment type="cofactor">
    <cofactor evidence="5">
        <name>heme</name>
        <dbReference type="ChEBI" id="CHEBI:30413"/>
    </cofactor>
</comment>
<dbReference type="PRINTS" id="PR00463">
    <property type="entry name" value="EP450I"/>
</dbReference>
<dbReference type="FunFam" id="1.10.630.10:FF:000007">
    <property type="entry name" value="Cytochrome P450 76C4"/>
    <property type="match status" value="1"/>
</dbReference>
<evidence type="ECO:0000313" key="9">
    <source>
        <dbReference type="Proteomes" id="UP000525078"/>
    </source>
</evidence>
<comment type="caution">
    <text evidence="8">The sequence shown here is derived from an EMBL/GenBank/DDBJ whole genome shotgun (WGS) entry which is preliminary data.</text>
</comment>
<dbReference type="AlphaFoldDB" id="A0A7J6FIH4"/>
<dbReference type="Pfam" id="PF00067">
    <property type="entry name" value="p450"/>
    <property type="match status" value="1"/>
</dbReference>
<feature type="chain" id="PRO_5029655255" description="Cytochrome P450" evidence="7">
    <location>
        <begin position="21"/>
        <end position="499"/>
    </location>
</feature>
<evidence type="ECO:0000256" key="7">
    <source>
        <dbReference type="SAM" id="SignalP"/>
    </source>
</evidence>